<evidence type="ECO:0000313" key="2">
    <source>
        <dbReference type="Proteomes" id="UP000253941"/>
    </source>
</evidence>
<reference evidence="1 2" key="1">
    <citation type="submission" date="2018-07" db="EMBL/GenBank/DDBJ databases">
        <title>Venubactetium sediminum gen. nov., sp. nov., isolated from a marine solar saltern.</title>
        <authorList>
            <person name="Wang S."/>
        </authorList>
    </citation>
    <scope>NUCLEOTIDE SEQUENCE [LARGE SCALE GENOMIC DNA]</scope>
    <source>
        <strain evidence="1 2">WD2A32</strain>
    </source>
</reference>
<accession>A0A369TAK8</accession>
<sequence length="103" mass="11510">MPIEQRSIIFSPRELKEALQEYAGRTKRELPASGVPNDVAVDGDPDVSTTLKWGEQQARFDAMETTAAVLMYAQKKQIPIPRRARKSLSVRNGSLALMTYMAD</sequence>
<proteinExistence type="predicted"/>
<dbReference type="EMBL" id="QPMH01000006">
    <property type="protein sequence ID" value="RDD62320.1"/>
    <property type="molecule type" value="Genomic_DNA"/>
</dbReference>
<dbReference type="Proteomes" id="UP000253941">
    <property type="component" value="Unassembled WGS sequence"/>
</dbReference>
<gene>
    <name evidence="1" type="ORF">DRB17_08820</name>
</gene>
<keyword evidence="2" id="KW-1185">Reference proteome</keyword>
<evidence type="ECO:0000313" key="1">
    <source>
        <dbReference type="EMBL" id="RDD62320.1"/>
    </source>
</evidence>
<dbReference type="RefSeq" id="WP_114581832.1">
    <property type="nucleotide sequence ID" value="NZ_QPMH01000006.1"/>
</dbReference>
<organism evidence="1 2">
    <name type="scientific">Ferruginivarius sediminum</name>
    <dbReference type="NCBI Taxonomy" id="2661937"/>
    <lineage>
        <taxon>Bacteria</taxon>
        <taxon>Pseudomonadati</taxon>
        <taxon>Pseudomonadota</taxon>
        <taxon>Alphaproteobacteria</taxon>
        <taxon>Rhodospirillales</taxon>
        <taxon>Rhodospirillaceae</taxon>
        <taxon>Ferruginivarius</taxon>
    </lineage>
</organism>
<comment type="caution">
    <text evidence="1">The sequence shown here is derived from an EMBL/GenBank/DDBJ whole genome shotgun (WGS) entry which is preliminary data.</text>
</comment>
<name>A0A369TAK8_9PROT</name>
<protein>
    <submittedName>
        <fullName evidence="1">Uncharacterized protein</fullName>
    </submittedName>
</protein>
<dbReference type="AlphaFoldDB" id="A0A369TAK8"/>